<dbReference type="WBParaSite" id="L893_g7464.t1">
    <property type="protein sequence ID" value="L893_g7464.t1"/>
    <property type="gene ID" value="L893_g7464"/>
</dbReference>
<protein>
    <submittedName>
        <fullName evidence="2">Alpha-galactosidase</fullName>
    </submittedName>
</protein>
<name>A0A1I8AP83_9BILA</name>
<evidence type="ECO:0000313" key="2">
    <source>
        <dbReference type="WBParaSite" id="L893_g7464.t1"/>
    </source>
</evidence>
<dbReference type="Proteomes" id="UP000095287">
    <property type="component" value="Unplaced"/>
</dbReference>
<accession>A0A1I8AP83</accession>
<dbReference type="AlphaFoldDB" id="A0A1I8AP83"/>
<organism evidence="1 2">
    <name type="scientific">Steinernema glaseri</name>
    <dbReference type="NCBI Taxonomy" id="37863"/>
    <lineage>
        <taxon>Eukaryota</taxon>
        <taxon>Metazoa</taxon>
        <taxon>Ecdysozoa</taxon>
        <taxon>Nematoda</taxon>
        <taxon>Chromadorea</taxon>
        <taxon>Rhabditida</taxon>
        <taxon>Tylenchina</taxon>
        <taxon>Panagrolaimomorpha</taxon>
        <taxon>Strongyloidoidea</taxon>
        <taxon>Steinernematidae</taxon>
        <taxon>Steinernema</taxon>
    </lineage>
</organism>
<reference evidence="2" key="1">
    <citation type="submission" date="2016-11" db="UniProtKB">
        <authorList>
            <consortium name="WormBaseParasite"/>
        </authorList>
    </citation>
    <scope>IDENTIFICATION</scope>
</reference>
<proteinExistence type="predicted"/>
<keyword evidence="1" id="KW-1185">Reference proteome</keyword>
<evidence type="ECO:0000313" key="1">
    <source>
        <dbReference type="Proteomes" id="UP000095287"/>
    </source>
</evidence>
<sequence length="97" mass="10742">MQTFEDLKIRKCGFDGQLETYGKVADNEISNFWCPSDKVSLYAVPNPARDALEWKFLVGSSGNGKGKNSENGTRPAVAKRGKCTWRHLALLCLPLPV</sequence>